<sequence length="179" mass="20237">MKHRNKILIVDGYNILRSGSRYRHLRESEDFTYEVLNRVREALINDVIAYMGRDYREAVVVFDAGQNSESEGREERVGGVRVIFSPAGRSADSVIEKISHDARERGWEVMVVTSDATIQDTVFGLGVDRMSADGFSREADLLDEETRQEAGPVVSRKNTVAGRINADTLRKLEQLRDSM</sequence>
<keyword evidence="2" id="KW-1185">Reference proteome</keyword>
<evidence type="ECO:0000313" key="2">
    <source>
        <dbReference type="Proteomes" id="UP000182975"/>
    </source>
</evidence>
<dbReference type="Proteomes" id="UP000182975">
    <property type="component" value="Unassembled WGS sequence"/>
</dbReference>
<evidence type="ECO:0008006" key="3">
    <source>
        <dbReference type="Google" id="ProtNLM"/>
    </source>
</evidence>
<gene>
    <name evidence="1" type="ORF">SAMN02910314_01354</name>
</gene>
<dbReference type="PANTHER" id="PTHR34547:SF1">
    <property type="entry name" value="YACP-LIKE NYN DOMAIN PROTEIN"/>
    <property type="match status" value="1"/>
</dbReference>
<dbReference type="PATRIC" id="fig|79604.3.peg.442"/>
<dbReference type="EMBL" id="FOEC01000008">
    <property type="protein sequence ID" value="SEO84165.1"/>
    <property type="molecule type" value="Genomic_DNA"/>
</dbReference>
<dbReference type="PANTHER" id="PTHR34547">
    <property type="entry name" value="YACP-LIKE NYN DOMAIN PROTEIN"/>
    <property type="match status" value="1"/>
</dbReference>
<protein>
    <recommendedName>
        <fullName evidence="3">YacP-like NYN domain-containing protein</fullName>
    </recommendedName>
</protein>
<reference evidence="2" key="1">
    <citation type="submission" date="2016-10" db="EMBL/GenBank/DDBJ databases">
        <authorList>
            <person name="Varghese N."/>
        </authorList>
    </citation>
    <scope>NUCLEOTIDE SEQUENCE [LARGE SCALE GENOMIC DNA]</scope>
    <source>
        <strain evidence="2">DSM 21843</strain>
    </source>
</reference>
<accession>A0A172RWQ0</accession>
<name>A0A172RWQ0_9ACTN</name>
<dbReference type="CDD" id="cd10912">
    <property type="entry name" value="PIN_YacP-like"/>
    <property type="match status" value="1"/>
</dbReference>
<dbReference type="OrthoDB" id="3173322at2"/>
<dbReference type="RefSeq" id="WP_066660813.1">
    <property type="nucleotide sequence ID" value="NZ_CP011402.1"/>
</dbReference>
<evidence type="ECO:0000313" key="1">
    <source>
        <dbReference type="EMBL" id="SEO84165.1"/>
    </source>
</evidence>
<dbReference type="STRING" id="79604.AAY81_02185"/>
<organism evidence="1 2">
    <name type="scientific">Denitrobacterium detoxificans</name>
    <dbReference type="NCBI Taxonomy" id="79604"/>
    <lineage>
        <taxon>Bacteria</taxon>
        <taxon>Bacillati</taxon>
        <taxon>Actinomycetota</taxon>
        <taxon>Coriobacteriia</taxon>
        <taxon>Eggerthellales</taxon>
        <taxon>Eggerthellaceae</taxon>
        <taxon>Denitrobacterium</taxon>
    </lineage>
</organism>
<dbReference type="InterPro" id="IPR010298">
    <property type="entry name" value="YacP-like"/>
</dbReference>
<dbReference type="AlphaFoldDB" id="A0A172RWQ0"/>
<dbReference type="Pfam" id="PF05991">
    <property type="entry name" value="NYN_YacP"/>
    <property type="match status" value="1"/>
</dbReference>
<proteinExistence type="predicted"/>
<dbReference type="KEGG" id="ddt:AAY81_02185"/>